<accession>A0A6A4KQD2</accession>
<feature type="domain" description="START" evidence="1">
    <location>
        <begin position="22"/>
        <end position="146"/>
    </location>
</feature>
<protein>
    <recommendedName>
        <fullName evidence="1">START domain-containing protein</fullName>
    </recommendedName>
</protein>
<dbReference type="EMBL" id="QEFC01004045">
    <property type="protein sequence ID" value="KAE9445631.1"/>
    <property type="molecule type" value="Genomic_DNA"/>
</dbReference>
<dbReference type="AlphaFoldDB" id="A0A6A4KQD2"/>
<proteinExistence type="predicted"/>
<gene>
    <name evidence="2" type="ORF">C3L33_22468</name>
</gene>
<dbReference type="OrthoDB" id="1738722at2759"/>
<dbReference type="GO" id="GO:0003700">
    <property type="term" value="F:DNA-binding transcription factor activity"/>
    <property type="evidence" value="ECO:0007669"/>
    <property type="project" value="InterPro"/>
</dbReference>
<dbReference type="PANTHER" id="PTHR45950:SF10">
    <property type="entry name" value="HOMEOBOX-LEUCINE ZIPPER PROTEIN REVOLUTA"/>
    <property type="match status" value="1"/>
</dbReference>
<evidence type="ECO:0000259" key="1">
    <source>
        <dbReference type="Pfam" id="PF01852"/>
    </source>
</evidence>
<feature type="non-terminal residue" evidence="2">
    <location>
        <position position="1"/>
    </location>
</feature>
<dbReference type="PANTHER" id="PTHR45950">
    <property type="entry name" value="HOMEOBOX-LEUCINE ZIPPER PROTEIN ATHB-14"/>
    <property type="match status" value="1"/>
</dbReference>
<dbReference type="Pfam" id="PF01852">
    <property type="entry name" value="START"/>
    <property type="match status" value="1"/>
</dbReference>
<dbReference type="InterPro" id="IPR044830">
    <property type="entry name" value="HD-Zip_III"/>
</dbReference>
<dbReference type="SUPFAM" id="SSF55961">
    <property type="entry name" value="Bet v1-like"/>
    <property type="match status" value="1"/>
</dbReference>
<name>A0A6A4KQD2_9ERIC</name>
<dbReference type="InterPro" id="IPR002913">
    <property type="entry name" value="START_lipid-bd_dom"/>
</dbReference>
<dbReference type="GO" id="GO:0008289">
    <property type="term" value="F:lipid binding"/>
    <property type="evidence" value="ECO:0007669"/>
    <property type="project" value="InterPro"/>
</dbReference>
<comment type="caution">
    <text evidence="2">The sequence shown here is derived from an EMBL/GenBank/DDBJ whole genome shotgun (WGS) entry which is preliminary data.</text>
</comment>
<evidence type="ECO:0000313" key="2">
    <source>
        <dbReference type="EMBL" id="KAE9445631.1"/>
    </source>
</evidence>
<organism evidence="2">
    <name type="scientific">Rhododendron williamsianum</name>
    <dbReference type="NCBI Taxonomy" id="262921"/>
    <lineage>
        <taxon>Eukaryota</taxon>
        <taxon>Viridiplantae</taxon>
        <taxon>Streptophyta</taxon>
        <taxon>Embryophyta</taxon>
        <taxon>Tracheophyta</taxon>
        <taxon>Spermatophyta</taxon>
        <taxon>Magnoliopsida</taxon>
        <taxon>eudicotyledons</taxon>
        <taxon>Gunneridae</taxon>
        <taxon>Pentapetalae</taxon>
        <taxon>asterids</taxon>
        <taxon>Ericales</taxon>
        <taxon>Ericaceae</taxon>
        <taxon>Ericoideae</taxon>
        <taxon>Rhodoreae</taxon>
        <taxon>Rhododendron</taxon>
    </lineage>
</organism>
<reference evidence="2" key="1">
    <citation type="journal article" date="2019" name="Genome Biol. Evol.">
        <title>The Rhododendron genome and chromosomal organization provide insight into shared whole-genome duplications across the heath family (Ericaceae).</title>
        <authorList>
            <person name="Soza V.L."/>
            <person name="Lindsley D."/>
            <person name="Waalkes A."/>
            <person name="Ramage E."/>
            <person name="Patwardhan R.P."/>
            <person name="Burton J.N."/>
            <person name="Adey A."/>
            <person name="Kumar A."/>
            <person name="Qiu R."/>
            <person name="Shendure J."/>
            <person name="Hall B."/>
        </authorList>
    </citation>
    <scope>NUCLEOTIDE SEQUENCE</scope>
    <source>
        <strain evidence="2">RSF 1966-606</strain>
    </source>
</reference>
<sequence>KFRFGFEAKRLARKFTQKDSSIAGETSAEFLSKATGTAVDWVQMPRMKLCQLVICDIFLLEACWSLSLFCFEFFGQIIEILNDRPSWFQDCWSLEVFTMFPAGNGGTIELVYTQIYAPTRLAPSLDFWTLRYTTSLDNGSLVVCISLNFSGLLHLCGHFSLKALRYIRQIAQETSGEVVYGLGRQPAVLRTSSQRLSR</sequence>